<gene>
    <name evidence="3" type="ORF">PK98_09500</name>
</gene>
<protein>
    <recommendedName>
        <fullName evidence="2">Alginate export domain-containing protein</fullName>
    </recommendedName>
</protein>
<dbReference type="RefSeq" id="WP_039095995.1">
    <property type="nucleotide sequence ID" value="NZ_JTDN01000001.1"/>
</dbReference>
<dbReference type="Proteomes" id="UP000030988">
    <property type="component" value="Unassembled WGS sequence"/>
</dbReference>
<keyword evidence="4" id="KW-1185">Reference proteome</keyword>
<dbReference type="OrthoDB" id="9767539at2"/>
<dbReference type="Gene3D" id="2.40.160.10">
    <property type="entry name" value="Porin"/>
    <property type="match status" value="1"/>
</dbReference>
<evidence type="ECO:0000313" key="3">
    <source>
        <dbReference type="EMBL" id="KHL26591.1"/>
    </source>
</evidence>
<accession>A0A0B2C3I3</accession>
<feature type="chain" id="PRO_5002067979" description="Alginate export domain-containing protein" evidence="1">
    <location>
        <begin position="21"/>
        <end position="398"/>
    </location>
</feature>
<dbReference type="EMBL" id="JTDN01000001">
    <property type="protein sequence ID" value="KHL26591.1"/>
    <property type="molecule type" value="Genomic_DNA"/>
</dbReference>
<sequence length="398" mass="43430">MRAIGLLAAGTMLAASPAAAQDITPLLEVRTRYEHVEQAELPQDADALVLRVRAGATVTSGPIGVLVEGQALWAPVDRYNEGLHGPATRPLVADPENFALYRAQVQYRSDLLVLTAGRQRIALDDERFIGNVAFRANAQTFDAARAEIAPATGLKADLTYAWSVRTIWGFDGRGARPQAVGGDKVLANLAWTSPIGKVTAFGYLLDQDETALQRQSSQSYGVRLTGAQPVGGGWALAYQLSHARQADWRGSPEDYRARYWLADAALEGGGWRLGGGYELLGADDGTPLTSFQTPSGTNFKFQGWADRFLTTPADGVQDVYLQAGRTWKKAGAADVLALQAAWHWYRSDRQDRAYGRELNLLASASFGRNALSARYAHYDAQAFGSDADRFWLQYDWVL</sequence>
<name>A0A0B2C3I3_9SPHN</name>
<dbReference type="InterPro" id="IPR023614">
    <property type="entry name" value="Porin_dom_sf"/>
</dbReference>
<evidence type="ECO:0000259" key="2">
    <source>
        <dbReference type="Pfam" id="PF13372"/>
    </source>
</evidence>
<keyword evidence="1" id="KW-0732">Signal</keyword>
<comment type="caution">
    <text evidence="3">The sequence shown here is derived from an EMBL/GenBank/DDBJ whole genome shotgun (WGS) entry which is preliminary data.</text>
</comment>
<evidence type="ECO:0000313" key="4">
    <source>
        <dbReference type="Proteomes" id="UP000030988"/>
    </source>
</evidence>
<feature type="signal peptide" evidence="1">
    <location>
        <begin position="1"/>
        <end position="20"/>
    </location>
</feature>
<evidence type="ECO:0000256" key="1">
    <source>
        <dbReference type="SAM" id="SignalP"/>
    </source>
</evidence>
<feature type="domain" description="Alginate export" evidence="2">
    <location>
        <begin position="29"/>
        <end position="155"/>
    </location>
</feature>
<dbReference type="STRING" id="1572751.PK98_09500"/>
<dbReference type="InterPro" id="IPR025388">
    <property type="entry name" value="Alginate_export_dom"/>
</dbReference>
<dbReference type="AlphaFoldDB" id="A0A0B2C3I3"/>
<reference evidence="3 4" key="1">
    <citation type="submission" date="2014-11" db="EMBL/GenBank/DDBJ databases">
        <title>Draft genome sequence of Kirrobacter mercurialis.</title>
        <authorList>
            <person name="Coil D.A."/>
            <person name="Eisen J.A."/>
        </authorList>
    </citation>
    <scope>NUCLEOTIDE SEQUENCE [LARGE SCALE GENOMIC DNA]</scope>
    <source>
        <strain evidence="3 4">Coronado</strain>
    </source>
</reference>
<proteinExistence type="predicted"/>
<organism evidence="3 4">
    <name type="scientific">Croceibacterium mercuriale</name>
    <dbReference type="NCBI Taxonomy" id="1572751"/>
    <lineage>
        <taxon>Bacteria</taxon>
        <taxon>Pseudomonadati</taxon>
        <taxon>Pseudomonadota</taxon>
        <taxon>Alphaproteobacteria</taxon>
        <taxon>Sphingomonadales</taxon>
        <taxon>Erythrobacteraceae</taxon>
        <taxon>Croceibacterium</taxon>
    </lineage>
</organism>
<dbReference type="Pfam" id="PF13372">
    <property type="entry name" value="Alginate_exp"/>
    <property type="match status" value="1"/>
</dbReference>